<evidence type="ECO:0008006" key="4">
    <source>
        <dbReference type="Google" id="ProtNLM"/>
    </source>
</evidence>
<evidence type="ECO:0000256" key="1">
    <source>
        <dbReference type="SAM" id="Phobius"/>
    </source>
</evidence>
<feature type="transmembrane region" description="Helical" evidence="1">
    <location>
        <begin position="33"/>
        <end position="52"/>
    </location>
</feature>
<feature type="transmembrane region" description="Helical" evidence="1">
    <location>
        <begin position="7"/>
        <end position="27"/>
    </location>
</feature>
<comment type="caution">
    <text evidence="2">The sequence shown here is derived from an EMBL/GenBank/DDBJ whole genome shotgun (WGS) entry which is preliminary data.</text>
</comment>
<accession>A0A2K3YRJ6</accession>
<keyword evidence="1" id="KW-1133">Transmembrane helix</keyword>
<dbReference type="AlphaFoldDB" id="A0A2K3YRJ6"/>
<sequence>MKYRLMSIPILLTLAYVYVFRIVPWLYRVNIGVSVIVIITFFGTISAIQMLAKKMDNKHKNK</sequence>
<dbReference type="Proteomes" id="UP000242752">
    <property type="component" value="Unassembled WGS sequence"/>
</dbReference>
<organism evidence="2 3">
    <name type="scientific">Staphylococcus rostri</name>
    <dbReference type="NCBI Taxonomy" id="522262"/>
    <lineage>
        <taxon>Bacteria</taxon>
        <taxon>Bacillati</taxon>
        <taxon>Bacillota</taxon>
        <taxon>Bacilli</taxon>
        <taxon>Bacillales</taxon>
        <taxon>Staphylococcaceae</taxon>
        <taxon>Staphylococcus</taxon>
    </lineage>
</organism>
<keyword evidence="1" id="KW-0472">Membrane</keyword>
<name>A0A2K3YRJ6_9STAP</name>
<evidence type="ECO:0000313" key="2">
    <source>
        <dbReference type="EMBL" id="PNZ28216.1"/>
    </source>
</evidence>
<dbReference type="EMBL" id="PPRF01000027">
    <property type="protein sequence ID" value="PNZ28216.1"/>
    <property type="molecule type" value="Genomic_DNA"/>
</dbReference>
<proteinExistence type="predicted"/>
<reference evidence="2 3" key="1">
    <citation type="submission" date="2017-08" db="EMBL/GenBank/DDBJ databases">
        <title>Draft genome sequences of 64 type strains of genus Staph aureus.</title>
        <authorList>
            <person name="Cole K."/>
            <person name="Golubchik T."/>
            <person name="Russell J."/>
            <person name="Foster D."/>
            <person name="Llewelyn M."/>
            <person name="Wilson D."/>
            <person name="Crook D."/>
            <person name="Paul J."/>
        </authorList>
    </citation>
    <scope>NUCLEOTIDE SEQUENCE [LARGE SCALE GENOMIC DNA]</scope>
    <source>
        <strain evidence="2 3">DSM 21968</strain>
    </source>
</reference>
<protein>
    <recommendedName>
        <fullName evidence="4">Mobilization protein</fullName>
    </recommendedName>
</protein>
<gene>
    <name evidence="2" type="ORF">CD122_04890</name>
</gene>
<keyword evidence="1" id="KW-0812">Transmembrane</keyword>
<keyword evidence="3" id="KW-1185">Reference proteome</keyword>
<evidence type="ECO:0000313" key="3">
    <source>
        <dbReference type="Proteomes" id="UP000242752"/>
    </source>
</evidence>